<evidence type="ECO:0000313" key="1">
    <source>
        <dbReference type="EMBL" id="KAG6954763.1"/>
    </source>
</evidence>
<dbReference type="EMBL" id="JAENGZ010000721">
    <property type="protein sequence ID" value="KAG6954763.1"/>
    <property type="molecule type" value="Genomic_DNA"/>
</dbReference>
<accession>A0A8T1U9A1</accession>
<protein>
    <submittedName>
        <fullName evidence="1">Uncharacterized protein</fullName>
    </submittedName>
</protein>
<gene>
    <name evidence="1" type="ORF">JG687_00011607</name>
</gene>
<organism evidence="1 2">
    <name type="scientific">Phytophthora cactorum</name>
    <dbReference type="NCBI Taxonomy" id="29920"/>
    <lineage>
        <taxon>Eukaryota</taxon>
        <taxon>Sar</taxon>
        <taxon>Stramenopiles</taxon>
        <taxon>Oomycota</taxon>
        <taxon>Peronosporomycetes</taxon>
        <taxon>Peronosporales</taxon>
        <taxon>Peronosporaceae</taxon>
        <taxon>Phytophthora</taxon>
    </lineage>
</organism>
<sequence length="133" mass="14734">MPLHLATTLFRERASCRLASDTVCSPAKSVRHPPPLGSSSEKRYFNWLRLLGHMDHSTCSHVLNSRRHGHLGAHPRACAQHPANPWCVDVPAGLGTQRMYVVADTPTLASRDTGKEKYTWRLVAVAVALDNGW</sequence>
<evidence type="ECO:0000313" key="2">
    <source>
        <dbReference type="Proteomes" id="UP000688947"/>
    </source>
</evidence>
<dbReference type="Proteomes" id="UP000688947">
    <property type="component" value="Unassembled WGS sequence"/>
</dbReference>
<proteinExistence type="predicted"/>
<comment type="caution">
    <text evidence="1">The sequence shown here is derived from an EMBL/GenBank/DDBJ whole genome shotgun (WGS) entry which is preliminary data.</text>
</comment>
<dbReference type="AlphaFoldDB" id="A0A8T1U9A1"/>
<reference evidence="1" key="1">
    <citation type="submission" date="2021-01" db="EMBL/GenBank/DDBJ databases">
        <title>Phytophthora aleatoria, a newly-described species from Pinus radiata is distinct from Phytophthora cactorum isolates based on comparative genomics.</title>
        <authorList>
            <person name="Mcdougal R."/>
            <person name="Panda P."/>
            <person name="Williams N."/>
            <person name="Studholme D.J."/>
        </authorList>
    </citation>
    <scope>NUCLEOTIDE SEQUENCE</scope>
    <source>
        <strain evidence="1">NZFS 3830</strain>
    </source>
</reference>
<name>A0A8T1U9A1_9STRA</name>